<keyword evidence="2" id="KW-0507">mRNA processing</keyword>
<dbReference type="PANTHER" id="PTHR17204">
    <property type="entry name" value="PRE-MRNA PROCESSING PROTEIN PRP39-RELATED"/>
    <property type="match status" value="1"/>
</dbReference>
<evidence type="ECO:0000313" key="8">
    <source>
        <dbReference type="EMBL" id="CAG6719059.1"/>
    </source>
</evidence>
<dbReference type="GO" id="GO:0071004">
    <property type="term" value="C:U2-type prespliceosome"/>
    <property type="evidence" value="ECO:0007669"/>
    <property type="project" value="TreeGrafter"/>
</dbReference>
<dbReference type="EMBL" id="HBUF01005920">
    <property type="protein sequence ID" value="CAG6606957.1"/>
    <property type="molecule type" value="Transcribed_RNA"/>
</dbReference>
<feature type="compositionally biased region" description="Basic and acidic residues" evidence="7">
    <location>
        <begin position="265"/>
        <end position="276"/>
    </location>
</feature>
<dbReference type="GO" id="GO:0000243">
    <property type="term" value="C:commitment complex"/>
    <property type="evidence" value="ECO:0007669"/>
    <property type="project" value="TreeGrafter"/>
</dbReference>
<dbReference type="PANTHER" id="PTHR17204:SF5">
    <property type="entry name" value="PRE-MRNA-PROCESSING FACTOR 39"/>
    <property type="match status" value="1"/>
</dbReference>
<feature type="compositionally biased region" description="Polar residues" evidence="7">
    <location>
        <begin position="1"/>
        <end position="10"/>
    </location>
</feature>
<dbReference type="SMART" id="SM00386">
    <property type="entry name" value="HAT"/>
    <property type="match status" value="1"/>
</dbReference>
<keyword evidence="3" id="KW-0677">Repeat</keyword>
<dbReference type="GO" id="GO:0000395">
    <property type="term" value="P:mRNA 5'-splice site recognition"/>
    <property type="evidence" value="ECO:0007669"/>
    <property type="project" value="TreeGrafter"/>
</dbReference>
<dbReference type="EMBL" id="HBUF01358233">
    <property type="protein sequence ID" value="CAG6719059.1"/>
    <property type="molecule type" value="Transcribed_RNA"/>
</dbReference>
<dbReference type="InterPro" id="IPR003107">
    <property type="entry name" value="HAT"/>
</dbReference>
<feature type="compositionally biased region" description="Acidic residues" evidence="7">
    <location>
        <begin position="242"/>
        <end position="254"/>
    </location>
</feature>
<organism evidence="8">
    <name type="scientific">Cacopsylla melanoneura</name>
    <dbReference type="NCBI Taxonomy" id="428564"/>
    <lineage>
        <taxon>Eukaryota</taxon>
        <taxon>Metazoa</taxon>
        <taxon>Ecdysozoa</taxon>
        <taxon>Arthropoda</taxon>
        <taxon>Hexapoda</taxon>
        <taxon>Insecta</taxon>
        <taxon>Pterygota</taxon>
        <taxon>Neoptera</taxon>
        <taxon>Paraneoptera</taxon>
        <taxon>Hemiptera</taxon>
        <taxon>Sternorrhyncha</taxon>
        <taxon>Psylloidea</taxon>
        <taxon>Psyllidae</taxon>
        <taxon>Psyllinae</taxon>
        <taxon>Cacopsylla</taxon>
    </lineage>
</organism>
<dbReference type="SUPFAM" id="SSF48452">
    <property type="entry name" value="TPR-like"/>
    <property type="match status" value="1"/>
</dbReference>
<evidence type="ECO:0000256" key="6">
    <source>
        <dbReference type="ARBA" id="ARBA00038019"/>
    </source>
</evidence>
<feature type="region of interest" description="Disordered" evidence="7">
    <location>
        <begin position="52"/>
        <end position="71"/>
    </location>
</feature>
<dbReference type="AlphaFoldDB" id="A0A8D8Y5C3"/>
<dbReference type="GO" id="GO:0030627">
    <property type="term" value="F:pre-mRNA 5'-splice site binding"/>
    <property type="evidence" value="ECO:0007669"/>
    <property type="project" value="TreeGrafter"/>
</dbReference>
<dbReference type="Gene3D" id="1.25.40.10">
    <property type="entry name" value="Tetratricopeptide repeat domain"/>
    <property type="match status" value="1"/>
</dbReference>
<protein>
    <submittedName>
        <fullName evidence="8">Pre-mRNA-processing factor 39</fullName>
    </submittedName>
</protein>
<accession>A0A8D8Y5C3</accession>
<proteinExistence type="inferred from homology"/>
<evidence type="ECO:0000256" key="4">
    <source>
        <dbReference type="ARBA" id="ARBA00023187"/>
    </source>
</evidence>
<feature type="compositionally biased region" description="Basic and acidic residues" evidence="7">
    <location>
        <begin position="311"/>
        <end position="326"/>
    </location>
</feature>
<reference evidence="8" key="1">
    <citation type="submission" date="2021-05" db="EMBL/GenBank/DDBJ databases">
        <authorList>
            <person name="Alioto T."/>
            <person name="Alioto T."/>
            <person name="Gomez Garrido J."/>
        </authorList>
    </citation>
    <scope>NUCLEOTIDE SEQUENCE</scope>
</reference>
<evidence type="ECO:0000256" key="1">
    <source>
        <dbReference type="ARBA" id="ARBA00004123"/>
    </source>
</evidence>
<feature type="compositionally biased region" description="Polar residues" evidence="7">
    <location>
        <begin position="58"/>
        <end position="71"/>
    </location>
</feature>
<evidence type="ECO:0000256" key="2">
    <source>
        <dbReference type="ARBA" id="ARBA00022664"/>
    </source>
</evidence>
<feature type="region of interest" description="Disordered" evidence="7">
    <location>
        <begin position="1"/>
        <end position="43"/>
    </location>
</feature>
<dbReference type="GO" id="GO:0005685">
    <property type="term" value="C:U1 snRNP"/>
    <property type="evidence" value="ECO:0007669"/>
    <property type="project" value="TreeGrafter"/>
</dbReference>
<dbReference type="Pfam" id="PF23240">
    <property type="entry name" value="HAT_PRP39_N"/>
    <property type="match status" value="1"/>
</dbReference>
<evidence type="ECO:0000256" key="7">
    <source>
        <dbReference type="SAM" id="MobiDB-lite"/>
    </source>
</evidence>
<evidence type="ECO:0000256" key="3">
    <source>
        <dbReference type="ARBA" id="ARBA00022737"/>
    </source>
</evidence>
<feature type="compositionally biased region" description="Acidic residues" evidence="7">
    <location>
        <begin position="223"/>
        <end position="232"/>
    </location>
</feature>
<feature type="compositionally biased region" description="Basic and acidic residues" evidence="7">
    <location>
        <begin position="152"/>
        <end position="166"/>
    </location>
</feature>
<keyword evidence="5" id="KW-0539">Nucleus</keyword>
<feature type="region of interest" description="Disordered" evidence="7">
    <location>
        <begin position="87"/>
        <end position="326"/>
    </location>
</feature>
<dbReference type="InterPro" id="IPR011990">
    <property type="entry name" value="TPR-like_helical_dom_sf"/>
</dbReference>
<feature type="compositionally biased region" description="Basic and acidic residues" evidence="7">
    <location>
        <begin position="284"/>
        <end position="301"/>
    </location>
</feature>
<name>A0A8D8Y5C3_9HEMI</name>
<comment type="subcellular location">
    <subcellularLocation>
        <location evidence="1">Nucleus</location>
    </subcellularLocation>
</comment>
<evidence type="ECO:0000256" key="5">
    <source>
        <dbReference type="ARBA" id="ARBA00023242"/>
    </source>
</evidence>
<feature type="compositionally biased region" description="Acidic residues" evidence="7">
    <location>
        <begin position="179"/>
        <end position="191"/>
    </location>
</feature>
<comment type="similarity">
    <text evidence="6">Belongs to the PRP39 family.</text>
</comment>
<feature type="compositionally biased region" description="Polar residues" evidence="7">
    <location>
        <begin position="108"/>
        <end position="121"/>
    </location>
</feature>
<feature type="compositionally biased region" description="Polar residues" evidence="7">
    <location>
        <begin position="89"/>
        <end position="100"/>
    </location>
</feature>
<feature type="compositionally biased region" description="Polar residues" evidence="7">
    <location>
        <begin position="168"/>
        <end position="178"/>
    </location>
</feature>
<keyword evidence="4" id="KW-0508">mRNA splicing</keyword>
<sequence length="422" mass="46481">MADKSSSTDTPPRRVTRRSAAIAEEPPAKIQKTLPASEGVEEETVQTVEIDANKNGDESSNYTEINNDNQIDSNTCEMIDEISDLLESGNENITETSNGITEDKESSENTVESTDETNTVDVNDKSVGGNNGKDDIVPTELSEAVDVPNKSSDAEKVSTETSELGKELSNTQPANVTNLDDDTEVVSEDELPPPPTKEKVDGAEEVSDEELPAAPKPDAPPEGAEEVSDEELPAAPKPDLPPEAEDVSDDELVEPLEKRKKLEIKKKPGTDRKKTSQENSNKPDAAKETKVNNGKRPREDDSSSQPTASEEVTKKPREISPEKKLKKLPELQKYWKTVKDNPADFTGWTYLLQYVDQESDVEAAEEAYSAFLALYPYCYGYWRKYADYEKKKGTKAKCEEIGQTMGQLRQVGDLSERAGQSL</sequence>